<dbReference type="KEGG" id="pbor:BSF38_00751"/>
<dbReference type="Proteomes" id="UP000186309">
    <property type="component" value="Chromosome"/>
</dbReference>
<keyword evidence="2" id="KW-1185">Reference proteome</keyword>
<dbReference type="OrthoDB" id="283501at2"/>
<evidence type="ECO:0000313" key="2">
    <source>
        <dbReference type="Proteomes" id="UP000186309"/>
    </source>
</evidence>
<accession>A0A1U7CK75</accession>
<evidence type="ECO:0000313" key="1">
    <source>
        <dbReference type="EMBL" id="APW59331.1"/>
    </source>
</evidence>
<dbReference type="AlphaFoldDB" id="A0A1U7CK75"/>
<sequence>METPQIRPGAVSSPEPKLRVLAYFYSAAEGNLAVQLLTGIGIPSDRLGVTPPDQLEGGQGMLLSVGCPTEALQAKAESILRKLGGEIHRQRG</sequence>
<organism evidence="1 2">
    <name type="scientific">Paludisphaera borealis</name>
    <dbReference type="NCBI Taxonomy" id="1387353"/>
    <lineage>
        <taxon>Bacteria</taxon>
        <taxon>Pseudomonadati</taxon>
        <taxon>Planctomycetota</taxon>
        <taxon>Planctomycetia</taxon>
        <taxon>Isosphaerales</taxon>
        <taxon>Isosphaeraceae</taxon>
        <taxon>Paludisphaera</taxon>
    </lineage>
</organism>
<dbReference type="RefSeq" id="WP_076350577.1">
    <property type="nucleotide sequence ID" value="NZ_CP019082.1"/>
</dbReference>
<proteinExistence type="predicted"/>
<dbReference type="STRING" id="1387353.BSF38_00751"/>
<protein>
    <submittedName>
        <fullName evidence="1">Uncharacterized protein</fullName>
    </submittedName>
</protein>
<gene>
    <name evidence="1" type="ORF">BSF38_00751</name>
</gene>
<reference evidence="2" key="1">
    <citation type="submission" date="2016-12" db="EMBL/GenBank/DDBJ databases">
        <title>Comparative genomics of four Isosphaeraceae planctomycetes: a common pool of plasmids and glycoside hydrolase genes.</title>
        <authorList>
            <person name="Ivanova A."/>
        </authorList>
    </citation>
    <scope>NUCLEOTIDE SEQUENCE [LARGE SCALE GENOMIC DNA]</scope>
    <source>
        <strain evidence="2">PX4</strain>
    </source>
</reference>
<name>A0A1U7CK75_9BACT</name>
<dbReference type="EMBL" id="CP019082">
    <property type="protein sequence ID" value="APW59331.1"/>
    <property type="molecule type" value="Genomic_DNA"/>
</dbReference>